<dbReference type="Pfam" id="PF00005">
    <property type="entry name" value="ABC_tran"/>
    <property type="match status" value="2"/>
</dbReference>
<dbReference type="InterPro" id="IPR003439">
    <property type="entry name" value="ABC_transporter-like_ATP-bd"/>
</dbReference>
<dbReference type="InterPro" id="IPR027417">
    <property type="entry name" value="P-loop_NTPase"/>
</dbReference>
<evidence type="ECO:0000256" key="6">
    <source>
        <dbReference type="ARBA" id="ARBA00022840"/>
    </source>
</evidence>
<dbReference type="Proteomes" id="UP000005384">
    <property type="component" value="Unassembled WGS sequence"/>
</dbReference>
<keyword evidence="7" id="KW-1278">Translocase</keyword>
<evidence type="ECO:0000313" key="10">
    <source>
        <dbReference type="EMBL" id="EHI57802.1"/>
    </source>
</evidence>
<sequence length="504" mass="55740">MKILEAKGINKNFYSTHALSNVDFDLEAGEVLALAGENGAGKSTLMNILLGIHKPTSGSMQLDGKPYTPKNPHDALQQGISMIHQELRLVPSMTVADNVWIGRVKEFSTGGLYFPERCVEATKKLFEEYGITLNPRETVKNLSVAQMQMVEIARAISYRSRIVIMDEPTSALSDKEVSVLYKIIRHLAKEGTAIVFISHKLEEVFEVADRVTIFRDGQKISTRKVSEITMDDLIDGIAGRKVENLYPKLDIPAGDVVLDVKNISRTGVFENVSFQVRAGEILGFAGLVGSGRTEIMNGIYGIDPVNSGEICLEGKRIQNKTPRQALNNGVAMVTEDRLRRGVVAKMDVKMNMTLAYFYKVCKASFINTRKENEDAKNMVQSLHVKTAGIHMPIWSLSGGNQQKVMVGRALLTSPKVLILDEPTRGVDVGAKSEIYDYCNQLAKQGMAIILISSDLPEVMGMSDRMLVVREGKIVGRHNRGTVTAEQVMGEMFGLTDHKDMEDEE</sequence>
<evidence type="ECO:0000313" key="11">
    <source>
        <dbReference type="Proteomes" id="UP000005384"/>
    </source>
</evidence>
<dbReference type="OrthoDB" id="9771863at2"/>
<keyword evidence="4" id="KW-0677">Repeat</keyword>
<keyword evidence="3" id="KW-1003">Cell membrane</keyword>
<dbReference type="CDD" id="cd03216">
    <property type="entry name" value="ABC_Carb_Monos_I"/>
    <property type="match status" value="1"/>
</dbReference>
<evidence type="ECO:0000256" key="1">
    <source>
        <dbReference type="ARBA" id="ARBA00004202"/>
    </source>
</evidence>
<dbReference type="GO" id="GO:0005524">
    <property type="term" value="F:ATP binding"/>
    <property type="evidence" value="ECO:0007669"/>
    <property type="project" value="UniProtKB-KW"/>
</dbReference>
<dbReference type="AlphaFoldDB" id="G5ILB4"/>
<evidence type="ECO:0000256" key="2">
    <source>
        <dbReference type="ARBA" id="ARBA00022448"/>
    </source>
</evidence>
<comment type="subcellular location">
    <subcellularLocation>
        <location evidence="1">Cell membrane</location>
        <topology evidence="1">Peripheral membrane protein</topology>
    </subcellularLocation>
</comment>
<dbReference type="CDD" id="cd03215">
    <property type="entry name" value="ABC_Carb_Monos_II"/>
    <property type="match status" value="1"/>
</dbReference>
<dbReference type="InterPro" id="IPR003593">
    <property type="entry name" value="AAA+_ATPase"/>
</dbReference>
<keyword evidence="5" id="KW-0547">Nucleotide-binding</keyword>
<dbReference type="SUPFAM" id="SSF52540">
    <property type="entry name" value="P-loop containing nucleoside triphosphate hydrolases"/>
    <property type="match status" value="2"/>
</dbReference>
<dbReference type="PROSITE" id="PS00211">
    <property type="entry name" value="ABC_TRANSPORTER_1"/>
    <property type="match status" value="1"/>
</dbReference>
<dbReference type="SMART" id="SM00382">
    <property type="entry name" value="AAA"/>
    <property type="match status" value="2"/>
</dbReference>
<dbReference type="GO" id="GO:0016887">
    <property type="term" value="F:ATP hydrolysis activity"/>
    <property type="evidence" value="ECO:0007669"/>
    <property type="project" value="InterPro"/>
</dbReference>
<dbReference type="EMBL" id="ADLN01000118">
    <property type="protein sequence ID" value="EHI57802.1"/>
    <property type="molecule type" value="Genomic_DNA"/>
</dbReference>
<dbReference type="HOGENOM" id="CLU_000604_92_3_9"/>
<evidence type="ECO:0000256" key="4">
    <source>
        <dbReference type="ARBA" id="ARBA00022737"/>
    </source>
</evidence>
<comment type="caution">
    <text evidence="10">The sequence shown here is derived from an EMBL/GenBank/DDBJ whole genome shotgun (WGS) entry which is preliminary data.</text>
</comment>
<gene>
    <name evidence="10" type="ORF">HMPREF9473_04292</name>
</gene>
<evidence type="ECO:0000259" key="9">
    <source>
        <dbReference type="PROSITE" id="PS50893"/>
    </source>
</evidence>
<organism evidence="10 11">
    <name type="scientific">Hungatella hathewayi WAL-18680</name>
    <dbReference type="NCBI Taxonomy" id="742737"/>
    <lineage>
        <taxon>Bacteria</taxon>
        <taxon>Bacillati</taxon>
        <taxon>Bacillota</taxon>
        <taxon>Clostridia</taxon>
        <taxon>Lachnospirales</taxon>
        <taxon>Lachnospiraceae</taxon>
        <taxon>Hungatella</taxon>
    </lineage>
</organism>
<keyword evidence="11" id="KW-1185">Reference proteome</keyword>
<accession>G5ILB4</accession>
<evidence type="ECO:0000256" key="5">
    <source>
        <dbReference type="ARBA" id="ARBA00022741"/>
    </source>
</evidence>
<proteinExistence type="predicted"/>
<dbReference type="FunFam" id="3.40.50.300:FF:000127">
    <property type="entry name" value="Ribose import ATP-binding protein RbsA"/>
    <property type="match status" value="1"/>
</dbReference>
<dbReference type="Gene3D" id="3.40.50.300">
    <property type="entry name" value="P-loop containing nucleotide triphosphate hydrolases"/>
    <property type="match status" value="2"/>
</dbReference>
<dbReference type="GO" id="GO:0005886">
    <property type="term" value="C:plasma membrane"/>
    <property type="evidence" value="ECO:0007669"/>
    <property type="project" value="UniProtKB-SubCell"/>
</dbReference>
<evidence type="ECO:0000256" key="7">
    <source>
        <dbReference type="ARBA" id="ARBA00022967"/>
    </source>
</evidence>
<keyword evidence="6" id="KW-0067">ATP-binding</keyword>
<dbReference type="PROSITE" id="PS50893">
    <property type="entry name" value="ABC_TRANSPORTER_2"/>
    <property type="match status" value="2"/>
</dbReference>
<feature type="domain" description="ABC transporter" evidence="9">
    <location>
        <begin position="4"/>
        <end position="241"/>
    </location>
</feature>
<keyword evidence="8" id="KW-0472">Membrane</keyword>
<feature type="domain" description="ABC transporter" evidence="9">
    <location>
        <begin position="251"/>
        <end position="495"/>
    </location>
</feature>
<keyword evidence="2" id="KW-0813">Transport</keyword>
<dbReference type="RefSeq" id="WP_006782281.1">
    <property type="nucleotide sequence ID" value="NZ_CP040506.1"/>
</dbReference>
<evidence type="ECO:0000256" key="3">
    <source>
        <dbReference type="ARBA" id="ARBA00022475"/>
    </source>
</evidence>
<name>G5ILB4_9FIRM</name>
<reference evidence="10 11" key="1">
    <citation type="submission" date="2011-08" db="EMBL/GenBank/DDBJ databases">
        <title>The Genome Sequence of Clostridium hathewayi WAL-18680.</title>
        <authorList>
            <consortium name="The Broad Institute Genome Sequencing Platform"/>
            <person name="Earl A."/>
            <person name="Ward D."/>
            <person name="Feldgarden M."/>
            <person name="Gevers D."/>
            <person name="Finegold S.M."/>
            <person name="Summanen P.H."/>
            <person name="Molitoris D.R."/>
            <person name="Song M."/>
            <person name="Daigneault M."/>
            <person name="Allen-Vercoe E."/>
            <person name="Young S.K."/>
            <person name="Zeng Q."/>
            <person name="Gargeya S."/>
            <person name="Fitzgerald M."/>
            <person name="Haas B."/>
            <person name="Abouelleil A."/>
            <person name="Alvarado L."/>
            <person name="Arachchi H.M."/>
            <person name="Berlin A."/>
            <person name="Brown A."/>
            <person name="Chapman S.B."/>
            <person name="Chen Z."/>
            <person name="Dunbar C."/>
            <person name="Freedman E."/>
            <person name="Gearin G."/>
            <person name="Gellesch M."/>
            <person name="Goldberg J."/>
            <person name="Griggs A."/>
            <person name="Gujja S."/>
            <person name="Heiman D."/>
            <person name="Howarth C."/>
            <person name="Larson L."/>
            <person name="Lui A."/>
            <person name="MacDonald P.J.P."/>
            <person name="Montmayeur A."/>
            <person name="Murphy C."/>
            <person name="Neiman D."/>
            <person name="Pearson M."/>
            <person name="Priest M."/>
            <person name="Roberts A."/>
            <person name="Saif S."/>
            <person name="Shea T."/>
            <person name="Shenoy N."/>
            <person name="Sisk P."/>
            <person name="Stolte C."/>
            <person name="Sykes S."/>
            <person name="Wortman J."/>
            <person name="Nusbaum C."/>
            <person name="Birren B."/>
        </authorList>
    </citation>
    <scope>NUCLEOTIDE SEQUENCE [LARGE SCALE GENOMIC DNA]</scope>
    <source>
        <strain evidence="10 11">WAL-18680</strain>
    </source>
</reference>
<dbReference type="InterPro" id="IPR050107">
    <property type="entry name" value="ABC_carbohydrate_import_ATPase"/>
</dbReference>
<dbReference type="PATRIC" id="fig|742737.3.peg.4275"/>
<dbReference type="InterPro" id="IPR017871">
    <property type="entry name" value="ABC_transporter-like_CS"/>
</dbReference>
<dbReference type="PANTHER" id="PTHR43790:SF9">
    <property type="entry name" value="GALACTOFURANOSE TRANSPORTER ATP-BINDING PROTEIN YTFR"/>
    <property type="match status" value="1"/>
</dbReference>
<dbReference type="PANTHER" id="PTHR43790">
    <property type="entry name" value="CARBOHYDRATE TRANSPORT ATP-BINDING PROTEIN MG119-RELATED"/>
    <property type="match status" value="1"/>
</dbReference>
<evidence type="ECO:0000256" key="8">
    <source>
        <dbReference type="ARBA" id="ARBA00023136"/>
    </source>
</evidence>
<protein>
    <recommendedName>
        <fullName evidence="9">ABC transporter domain-containing protein</fullName>
    </recommendedName>
</protein>